<comment type="catalytic activity">
    <reaction evidence="7">
        <text>UDP-N-acetyl-alpha-D-muramoyl-L-alanyl-D-glutamate + meso-2,6-diaminopimelate + ATP = UDP-N-acetyl-alpha-D-muramoyl-L-alanyl-gamma-D-glutamyl-meso-2,6-diaminopimelate + ADP + phosphate + H(+)</text>
        <dbReference type="Rhea" id="RHEA:23676"/>
        <dbReference type="ChEBI" id="CHEBI:15378"/>
        <dbReference type="ChEBI" id="CHEBI:30616"/>
        <dbReference type="ChEBI" id="CHEBI:43474"/>
        <dbReference type="ChEBI" id="CHEBI:57791"/>
        <dbReference type="ChEBI" id="CHEBI:83900"/>
        <dbReference type="ChEBI" id="CHEBI:83905"/>
        <dbReference type="ChEBI" id="CHEBI:456216"/>
        <dbReference type="EC" id="6.3.2.13"/>
    </reaction>
</comment>
<dbReference type="InterPro" id="IPR000713">
    <property type="entry name" value="Mur_ligase_N"/>
</dbReference>
<feature type="modified residue" description="N6-carboxylysine" evidence="7">
    <location>
        <position position="221"/>
    </location>
</feature>
<evidence type="ECO:0000256" key="8">
    <source>
        <dbReference type="RuleBase" id="RU004135"/>
    </source>
</evidence>
<feature type="domain" description="Mur ligase N-terminal catalytic" evidence="9">
    <location>
        <begin position="26"/>
        <end position="98"/>
    </location>
</feature>
<feature type="short sequence motif" description="Meso-diaminopimelate recognition motif" evidence="7">
    <location>
        <begin position="403"/>
        <end position="406"/>
    </location>
</feature>
<dbReference type="Proteomes" id="UP000824202">
    <property type="component" value="Unassembled WGS sequence"/>
</dbReference>
<dbReference type="NCBIfam" id="NF001126">
    <property type="entry name" value="PRK00139.1-4"/>
    <property type="match status" value="1"/>
</dbReference>
<sequence>MKKLKELLNGVSIKNTYGDLEQEVCHVHFDSRKIERGDVFIAQRGVNVDGHLFITKAIEAGAAAVICEVLPEDLSDKIVYVVVADSSEALGVIASNYYDCPSTKMKLVGVTGTNGKTTTATLLYEMAKLFGFKAGLLSTVCNYIGEEKLPSTHTTPDALSINEYMYRMVEAGCVYCFMEVSSHSIHQKRIAGLDFDGAIFSNITHDHLDYHKTFRAYIEAKKAFFDGLPSHAFALTNADDKNGLVMLQNTKARKYTYSCRMMADFTCRIVERHLDGMLLKLNGQEVWTKFVGGFNAYNILAVYAASCLLGFDKEIVLKNVSLLVPVSGRFETLISGTGVMAIVDYAHTPDALENVLSTIKELIGKNNKIVTVAGAGGDRDKTKRPEMAAVACQYSDWVILTSDNPRSEKPEDIIRDMRAGVKTEWIAKVQSITDRKQAIREAIQMAGEGDVVLVAGKGHENYQEIKGIKHHFDDKEVVREVFNEL</sequence>
<dbReference type="NCBIfam" id="TIGR01085">
    <property type="entry name" value="murE"/>
    <property type="match status" value="1"/>
</dbReference>
<dbReference type="Pfam" id="PF01225">
    <property type="entry name" value="Mur_ligase"/>
    <property type="match status" value="1"/>
</dbReference>
<feature type="binding site" evidence="7">
    <location>
        <position position="187"/>
    </location>
    <ligand>
        <name>UDP-N-acetyl-alpha-D-muramoyl-L-alanyl-D-glutamate</name>
        <dbReference type="ChEBI" id="CHEBI:83900"/>
    </ligand>
</feature>
<dbReference type="Pfam" id="PF02875">
    <property type="entry name" value="Mur_ligase_C"/>
    <property type="match status" value="1"/>
</dbReference>
<dbReference type="Gene3D" id="3.40.1190.10">
    <property type="entry name" value="Mur-like, catalytic domain"/>
    <property type="match status" value="1"/>
</dbReference>
<evidence type="ECO:0000259" key="9">
    <source>
        <dbReference type="Pfam" id="PF01225"/>
    </source>
</evidence>
<dbReference type="InterPro" id="IPR035911">
    <property type="entry name" value="MurE/MurF_N"/>
</dbReference>
<dbReference type="EC" id="6.3.2.13" evidence="7"/>
<evidence type="ECO:0000256" key="3">
    <source>
        <dbReference type="ARBA" id="ARBA00022960"/>
    </source>
</evidence>
<keyword evidence="7" id="KW-0460">Magnesium</keyword>
<evidence type="ECO:0000256" key="4">
    <source>
        <dbReference type="ARBA" id="ARBA00022984"/>
    </source>
</evidence>
<feature type="binding site" evidence="7">
    <location>
        <position position="460"/>
    </location>
    <ligand>
        <name>meso-2,6-diaminopimelate</name>
        <dbReference type="ChEBI" id="CHEBI:57791"/>
    </ligand>
</feature>
<feature type="binding site" evidence="7">
    <location>
        <position position="456"/>
    </location>
    <ligand>
        <name>meso-2,6-diaminopimelate</name>
        <dbReference type="ChEBI" id="CHEBI:57791"/>
    </ligand>
</feature>
<comment type="subcellular location">
    <subcellularLocation>
        <location evidence="7 8">Cytoplasm</location>
    </subcellularLocation>
</comment>
<dbReference type="InterPro" id="IPR036565">
    <property type="entry name" value="Mur-like_cat_sf"/>
</dbReference>
<dbReference type="GO" id="GO:0000287">
    <property type="term" value="F:magnesium ion binding"/>
    <property type="evidence" value="ECO:0007669"/>
    <property type="project" value="UniProtKB-UniRule"/>
</dbReference>
<dbReference type="HAMAP" id="MF_00208">
    <property type="entry name" value="MurE"/>
    <property type="match status" value="1"/>
</dbReference>
<evidence type="ECO:0000259" key="10">
    <source>
        <dbReference type="Pfam" id="PF02875"/>
    </source>
</evidence>
<keyword evidence="7" id="KW-0067">ATP-binding</keyword>
<comment type="similarity">
    <text evidence="1 7">Belongs to the MurCDEF family. MurE subfamily.</text>
</comment>
<keyword evidence="4 7" id="KW-0573">Peptidoglycan synthesis</keyword>
<gene>
    <name evidence="7" type="primary">murE</name>
    <name evidence="12" type="ORF">H9863_06500</name>
</gene>
<keyword evidence="7" id="KW-0547">Nucleotide-binding</keyword>
<keyword evidence="7 12" id="KW-0436">Ligase</keyword>
<dbReference type="AlphaFoldDB" id="A0A9D1V0B3"/>
<reference evidence="12" key="1">
    <citation type="journal article" date="2021" name="PeerJ">
        <title>Extensive microbial diversity within the chicken gut microbiome revealed by metagenomics and culture.</title>
        <authorList>
            <person name="Gilroy R."/>
            <person name="Ravi A."/>
            <person name="Getino M."/>
            <person name="Pursley I."/>
            <person name="Horton D.L."/>
            <person name="Alikhan N.F."/>
            <person name="Baker D."/>
            <person name="Gharbi K."/>
            <person name="Hall N."/>
            <person name="Watson M."/>
            <person name="Adriaenssens E.M."/>
            <person name="Foster-Nyarko E."/>
            <person name="Jarju S."/>
            <person name="Secka A."/>
            <person name="Antonio M."/>
            <person name="Oren A."/>
            <person name="Chaudhuri R.R."/>
            <person name="La Ragione R."/>
            <person name="Hildebrand F."/>
            <person name="Pallen M.J."/>
        </authorList>
    </citation>
    <scope>NUCLEOTIDE SEQUENCE</scope>
    <source>
        <strain evidence="12">23274</strain>
    </source>
</reference>
<comment type="PTM">
    <text evidence="7">Carboxylation is probably crucial for Mg(2+) binding and, consequently, for the gamma-phosphate positioning of ATP.</text>
</comment>
<dbReference type="Pfam" id="PF08245">
    <property type="entry name" value="Mur_ligase_M"/>
    <property type="match status" value="1"/>
</dbReference>
<dbReference type="EMBL" id="DXFT01000125">
    <property type="protein sequence ID" value="HIX03750.1"/>
    <property type="molecule type" value="Genomic_DNA"/>
</dbReference>
<keyword evidence="2 7" id="KW-0132">Cell division</keyword>
<feature type="binding site" evidence="7">
    <location>
        <position position="181"/>
    </location>
    <ligand>
        <name>UDP-N-acetyl-alpha-D-muramoyl-L-alanyl-D-glutamate</name>
        <dbReference type="ChEBI" id="CHEBI:83900"/>
    </ligand>
</feature>
<keyword evidence="3 7" id="KW-0133">Cell shape</keyword>
<keyword evidence="6 7" id="KW-0961">Cell wall biogenesis/degradation</keyword>
<dbReference type="GO" id="GO:0008360">
    <property type="term" value="P:regulation of cell shape"/>
    <property type="evidence" value="ECO:0007669"/>
    <property type="project" value="UniProtKB-KW"/>
</dbReference>
<dbReference type="GO" id="GO:0005524">
    <property type="term" value="F:ATP binding"/>
    <property type="evidence" value="ECO:0007669"/>
    <property type="project" value="UniProtKB-UniRule"/>
</dbReference>
<feature type="domain" description="Mur ligase central" evidence="11">
    <location>
        <begin position="110"/>
        <end position="305"/>
    </location>
</feature>
<dbReference type="InterPro" id="IPR036615">
    <property type="entry name" value="Mur_ligase_C_dom_sf"/>
</dbReference>
<dbReference type="GO" id="GO:0005737">
    <property type="term" value="C:cytoplasm"/>
    <property type="evidence" value="ECO:0007669"/>
    <property type="project" value="UniProtKB-SubCell"/>
</dbReference>
<evidence type="ECO:0000256" key="1">
    <source>
        <dbReference type="ARBA" id="ARBA00005898"/>
    </source>
</evidence>
<feature type="binding site" evidence="7">
    <location>
        <begin position="403"/>
        <end position="406"/>
    </location>
    <ligand>
        <name>meso-2,6-diaminopimelate</name>
        <dbReference type="ChEBI" id="CHEBI:57791"/>
    </ligand>
</feature>
<keyword evidence="5 7" id="KW-0131">Cell cycle</keyword>
<keyword evidence="7" id="KW-0963">Cytoplasm</keyword>
<reference evidence="12" key="2">
    <citation type="submission" date="2021-04" db="EMBL/GenBank/DDBJ databases">
        <authorList>
            <person name="Gilroy R."/>
        </authorList>
    </citation>
    <scope>NUCLEOTIDE SEQUENCE</scope>
    <source>
        <strain evidence="12">23274</strain>
    </source>
</reference>
<organism evidence="12 13">
    <name type="scientific">Candidatus Odoribacter faecigallinarum</name>
    <dbReference type="NCBI Taxonomy" id="2838706"/>
    <lineage>
        <taxon>Bacteria</taxon>
        <taxon>Pseudomonadati</taxon>
        <taxon>Bacteroidota</taxon>
        <taxon>Bacteroidia</taxon>
        <taxon>Bacteroidales</taxon>
        <taxon>Odoribacteraceae</taxon>
        <taxon>Odoribacter</taxon>
    </lineage>
</organism>
<dbReference type="GO" id="GO:0071555">
    <property type="term" value="P:cell wall organization"/>
    <property type="evidence" value="ECO:0007669"/>
    <property type="project" value="UniProtKB-KW"/>
</dbReference>
<dbReference type="PANTHER" id="PTHR23135">
    <property type="entry name" value="MUR LIGASE FAMILY MEMBER"/>
    <property type="match status" value="1"/>
</dbReference>
<name>A0A9D1V0B3_9BACT</name>
<comment type="caution">
    <text evidence="7">Lacks conserved residue(s) required for the propagation of feature annotation.</text>
</comment>
<dbReference type="InterPro" id="IPR005761">
    <property type="entry name" value="UDP-N-AcMur-Glu-dNH2Pim_ligase"/>
</dbReference>
<dbReference type="GO" id="GO:0009252">
    <property type="term" value="P:peptidoglycan biosynthetic process"/>
    <property type="evidence" value="ECO:0007669"/>
    <property type="project" value="UniProtKB-UniRule"/>
</dbReference>
<feature type="domain" description="Mur ligase C-terminal" evidence="10">
    <location>
        <begin position="328"/>
        <end position="458"/>
    </location>
</feature>
<comment type="function">
    <text evidence="7">Catalyzes the addition of meso-diaminopimelic acid to the nucleotide precursor UDP-N-acetylmuramoyl-L-alanyl-D-glutamate (UMAG) in the biosynthesis of bacterial cell-wall peptidoglycan.</text>
</comment>
<dbReference type="PANTHER" id="PTHR23135:SF4">
    <property type="entry name" value="UDP-N-ACETYLMURAMOYL-L-ALANYL-D-GLUTAMATE--2,6-DIAMINOPIMELATE LIGASE MURE HOMOLOG, CHLOROPLASTIC"/>
    <property type="match status" value="1"/>
</dbReference>
<dbReference type="InterPro" id="IPR013221">
    <property type="entry name" value="Mur_ligase_cen"/>
</dbReference>
<evidence type="ECO:0000256" key="6">
    <source>
        <dbReference type="ARBA" id="ARBA00023316"/>
    </source>
</evidence>
<dbReference type="SUPFAM" id="SSF53623">
    <property type="entry name" value="MurD-like peptide ligases, catalytic domain"/>
    <property type="match status" value="1"/>
</dbReference>
<dbReference type="Gene3D" id="3.90.190.20">
    <property type="entry name" value="Mur ligase, C-terminal domain"/>
    <property type="match status" value="1"/>
</dbReference>
<evidence type="ECO:0000313" key="12">
    <source>
        <dbReference type="EMBL" id="HIX03750.1"/>
    </source>
</evidence>
<feature type="binding site" evidence="7">
    <location>
        <position position="31"/>
    </location>
    <ligand>
        <name>UDP-N-acetyl-alpha-D-muramoyl-L-alanyl-D-glutamate</name>
        <dbReference type="ChEBI" id="CHEBI:83900"/>
    </ligand>
</feature>
<dbReference type="Gene3D" id="3.40.1390.10">
    <property type="entry name" value="MurE/MurF, N-terminal domain"/>
    <property type="match status" value="1"/>
</dbReference>
<dbReference type="SUPFAM" id="SSF53244">
    <property type="entry name" value="MurD-like peptide ligases, peptide-binding domain"/>
    <property type="match status" value="1"/>
</dbReference>
<dbReference type="GO" id="GO:0051301">
    <property type="term" value="P:cell division"/>
    <property type="evidence" value="ECO:0007669"/>
    <property type="project" value="UniProtKB-KW"/>
</dbReference>
<feature type="binding site" evidence="7">
    <location>
        <begin position="112"/>
        <end position="118"/>
    </location>
    <ligand>
        <name>ATP</name>
        <dbReference type="ChEBI" id="CHEBI:30616"/>
    </ligand>
</feature>
<dbReference type="GO" id="GO:0008765">
    <property type="term" value="F:UDP-N-acetylmuramoylalanyl-D-glutamate-2,6-diaminopimelate ligase activity"/>
    <property type="evidence" value="ECO:0007669"/>
    <property type="project" value="UniProtKB-UniRule"/>
</dbReference>
<evidence type="ECO:0000256" key="5">
    <source>
        <dbReference type="ARBA" id="ARBA00023306"/>
    </source>
</evidence>
<dbReference type="InterPro" id="IPR004101">
    <property type="entry name" value="Mur_ligase_C"/>
</dbReference>
<accession>A0A9D1V0B3</accession>
<comment type="cofactor">
    <cofactor evidence="7">
        <name>Mg(2+)</name>
        <dbReference type="ChEBI" id="CHEBI:18420"/>
    </cofactor>
</comment>
<evidence type="ECO:0000259" key="11">
    <source>
        <dbReference type="Pfam" id="PF08245"/>
    </source>
</evidence>
<evidence type="ECO:0000256" key="2">
    <source>
        <dbReference type="ARBA" id="ARBA00022618"/>
    </source>
</evidence>
<comment type="caution">
    <text evidence="12">The sequence shown here is derived from an EMBL/GenBank/DDBJ whole genome shotgun (WGS) entry which is preliminary data.</text>
</comment>
<comment type="pathway">
    <text evidence="7 8">Cell wall biogenesis; peptidoglycan biosynthesis.</text>
</comment>
<protein>
    <recommendedName>
        <fullName evidence="7">UDP-N-acetylmuramoyl-L-alanyl-D-glutamate--2,6-diaminopimelate ligase</fullName>
        <ecNumber evidence="7">6.3.2.13</ecNumber>
    </recommendedName>
    <alternativeName>
        <fullName evidence="7">Meso-A2pm-adding enzyme</fullName>
    </alternativeName>
    <alternativeName>
        <fullName evidence="7">Meso-diaminopimelate-adding enzyme</fullName>
    </alternativeName>
    <alternativeName>
        <fullName evidence="7">UDP-MurNAc-L-Ala-D-Glu:meso-diaminopimelate ligase</fullName>
    </alternativeName>
    <alternativeName>
        <fullName evidence="7">UDP-MurNAc-tripeptide synthetase</fullName>
    </alternativeName>
    <alternativeName>
        <fullName evidence="7">UDP-N-acetylmuramyl-tripeptide synthetase</fullName>
    </alternativeName>
</protein>
<dbReference type="SUPFAM" id="SSF63418">
    <property type="entry name" value="MurE/MurF N-terminal domain"/>
    <property type="match status" value="1"/>
</dbReference>
<feature type="binding site" evidence="7">
    <location>
        <begin position="154"/>
        <end position="155"/>
    </location>
    <ligand>
        <name>UDP-N-acetyl-alpha-D-muramoyl-L-alanyl-D-glutamate</name>
        <dbReference type="ChEBI" id="CHEBI:83900"/>
    </ligand>
</feature>
<evidence type="ECO:0000256" key="7">
    <source>
        <dbReference type="HAMAP-Rule" id="MF_00208"/>
    </source>
</evidence>
<feature type="binding site" evidence="7">
    <location>
        <position position="379"/>
    </location>
    <ligand>
        <name>meso-2,6-diaminopimelate</name>
        <dbReference type="ChEBI" id="CHEBI:57791"/>
    </ligand>
</feature>
<proteinExistence type="inferred from homology"/>
<evidence type="ECO:0000313" key="13">
    <source>
        <dbReference type="Proteomes" id="UP000824202"/>
    </source>
</evidence>
<feature type="binding site" evidence="7">
    <location>
        <position position="189"/>
    </location>
    <ligand>
        <name>UDP-N-acetyl-alpha-D-muramoyl-L-alanyl-D-glutamate</name>
        <dbReference type="ChEBI" id="CHEBI:83900"/>
    </ligand>
</feature>